<dbReference type="InterPro" id="IPR050488">
    <property type="entry name" value="Ig_Fc_receptor"/>
</dbReference>
<name>A0A2G9RS10_AQUCT</name>
<reference evidence="6" key="1">
    <citation type="journal article" date="2017" name="Nat. Commun.">
        <title>The North American bullfrog draft genome provides insight into hormonal regulation of long noncoding RNA.</title>
        <authorList>
            <person name="Hammond S.A."/>
            <person name="Warren R.L."/>
            <person name="Vandervalk B.P."/>
            <person name="Kucuk E."/>
            <person name="Khan H."/>
            <person name="Gibb E.A."/>
            <person name="Pandoh P."/>
            <person name="Kirk H."/>
            <person name="Zhao Y."/>
            <person name="Jones M."/>
            <person name="Mungall A.J."/>
            <person name="Coope R."/>
            <person name="Pleasance S."/>
            <person name="Moore R.A."/>
            <person name="Holt R.A."/>
            <person name="Round J.M."/>
            <person name="Ohora S."/>
            <person name="Walle B.V."/>
            <person name="Veldhoen N."/>
            <person name="Helbing C.C."/>
            <person name="Birol I."/>
        </authorList>
    </citation>
    <scope>NUCLEOTIDE SEQUENCE [LARGE SCALE GENOMIC DNA]</scope>
</reference>
<sequence>CTLCSLCVLCDLFSSIGGAIKPVVTFTPNWGNILGGDDVTLTCDVPSTVPEEPRTYHWYKDKRPIPGDQQRLHIFVSSVERDSGDYQCQTIGGDISDPVFLNVTDNYLILQRPPSVIYEGDPLTLRCHHWRFYDAINKKFYKDDQEIKSSESDSTFHIPNIMMSQSGLYKCTKQIQLNGGSNVQELSDVSLISVKELFSPPEIKVTPSRVIEGDEMTVRCDTRLDPLRGGTELYFAFYRDGRTVQGYNVSDTYRVQSSQLEDSGNYTCEVRTRSDTVRKMSDEIYIQIYEFFSPPEIKVTPSRVIEGDEMTVRCDTRLDPLRGGTELHFAFYRDGRTVWGYNVSDTYRVRSSQLEDSGNYTCEVRTRSDTVRKMSDGLYIQITQIHDYTVQNIIRLVISGFVLSAAVCFTYFHNKW</sequence>
<dbReference type="OrthoDB" id="10012075at2759"/>
<dbReference type="SMART" id="SM00409">
    <property type="entry name" value="IG"/>
    <property type="match status" value="4"/>
</dbReference>
<evidence type="ECO:0000256" key="2">
    <source>
        <dbReference type="ARBA" id="ARBA00023157"/>
    </source>
</evidence>
<protein>
    <recommendedName>
        <fullName evidence="4">Ig-like domain-containing protein</fullName>
    </recommendedName>
</protein>
<dbReference type="PANTHER" id="PTHR11481:SF64">
    <property type="entry name" value="FC RECEPTOR-LIKE PROTEIN 4"/>
    <property type="match status" value="1"/>
</dbReference>
<dbReference type="PROSITE" id="PS50835">
    <property type="entry name" value="IG_LIKE"/>
    <property type="match status" value="3"/>
</dbReference>
<dbReference type="PANTHER" id="PTHR11481">
    <property type="entry name" value="IMMUNOGLOBULIN FC RECEPTOR"/>
    <property type="match status" value="1"/>
</dbReference>
<dbReference type="Pfam" id="PF13895">
    <property type="entry name" value="Ig_2"/>
    <property type="match status" value="4"/>
</dbReference>
<evidence type="ECO:0000256" key="1">
    <source>
        <dbReference type="ARBA" id="ARBA00022729"/>
    </source>
</evidence>
<dbReference type="GO" id="GO:0006955">
    <property type="term" value="P:immune response"/>
    <property type="evidence" value="ECO:0007669"/>
    <property type="project" value="TreeGrafter"/>
</dbReference>
<keyword evidence="6" id="KW-1185">Reference proteome</keyword>
<dbReference type="Gene3D" id="2.60.40.10">
    <property type="entry name" value="Immunoglobulins"/>
    <property type="match status" value="4"/>
</dbReference>
<feature type="domain" description="Ig-like" evidence="4">
    <location>
        <begin position="201"/>
        <end position="278"/>
    </location>
</feature>
<dbReference type="AlphaFoldDB" id="A0A2G9RS10"/>
<accession>A0A2G9RS10</accession>
<dbReference type="SMART" id="SM00408">
    <property type="entry name" value="IGc2"/>
    <property type="match status" value="4"/>
</dbReference>
<dbReference type="InterPro" id="IPR003598">
    <property type="entry name" value="Ig_sub2"/>
</dbReference>
<dbReference type="GO" id="GO:0007166">
    <property type="term" value="P:cell surface receptor signaling pathway"/>
    <property type="evidence" value="ECO:0007669"/>
    <property type="project" value="TreeGrafter"/>
</dbReference>
<dbReference type="GO" id="GO:0004888">
    <property type="term" value="F:transmembrane signaling receptor activity"/>
    <property type="evidence" value="ECO:0007669"/>
    <property type="project" value="TreeGrafter"/>
</dbReference>
<feature type="signal peptide" evidence="3">
    <location>
        <begin position="1"/>
        <end position="18"/>
    </location>
</feature>
<reference evidence="5" key="2">
    <citation type="submission" date="2017-08" db="EMBL/GenBank/DDBJ databases">
        <title>Assembly of the North American Bullfrog Genome.</title>
        <authorList>
            <person name="Warren R.L."/>
            <person name="Vandervalk B.P."/>
            <person name="Kucuk E."/>
            <person name="Birol I."/>
            <person name="Helbing C."/>
            <person name="Pandoh P."/>
            <person name="Behsaz B."/>
            <person name="Mohamadi H."/>
            <person name="Chu J."/>
            <person name="Jackman S."/>
            <person name="Hammond S.A."/>
            <person name="Veldhoen N."/>
            <person name="Kirk H."/>
            <person name="Zhao Y."/>
            <person name="Coope R."/>
            <person name="Pleasance S."/>
            <person name="Moore R."/>
            <person name="Holt R."/>
        </authorList>
    </citation>
    <scope>NUCLEOTIDE SEQUENCE</scope>
    <source>
        <strain evidence="5">Bruno</strain>
        <tissue evidence="5">Liver</tissue>
    </source>
</reference>
<keyword evidence="2" id="KW-1015">Disulfide bond</keyword>
<evidence type="ECO:0000313" key="5">
    <source>
        <dbReference type="EMBL" id="PIO29993.1"/>
    </source>
</evidence>
<feature type="domain" description="Ig-like" evidence="4">
    <location>
        <begin position="295"/>
        <end position="372"/>
    </location>
</feature>
<dbReference type="InterPro" id="IPR003599">
    <property type="entry name" value="Ig_sub"/>
</dbReference>
<evidence type="ECO:0000313" key="6">
    <source>
        <dbReference type="Proteomes" id="UP000228934"/>
    </source>
</evidence>
<feature type="domain" description="Ig-like" evidence="4">
    <location>
        <begin position="22"/>
        <end position="104"/>
    </location>
</feature>
<gene>
    <name evidence="5" type="ORF">AB205_0107660</name>
</gene>
<feature type="non-terminal residue" evidence="5">
    <location>
        <position position="1"/>
    </location>
</feature>
<evidence type="ECO:0000256" key="3">
    <source>
        <dbReference type="SAM" id="SignalP"/>
    </source>
</evidence>
<keyword evidence="1 3" id="KW-0732">Signal</keyword>
<evidence type="ECO:0000259" key="4">
    <source>
        <dbReference type="PROSITE" id="PS50835"/>
    </source>
</evidence>
<dbReference type="InterPro" id="IPR007110">
    <property type="entry name" value="Ig-like_dom"/>
</dbReference>
<dbReference type="EMBL" id="KV936519">
    <property type="protein sequence ID" value="PIO29993.1"/>
    <property type="molecule type" value="Genomic_DNA"/>
</dbReference>
<dbReference type="GO" id="GO:0009897">
    <property type="term" value="C:external side of plasma membrane"/>
    <property type="evidence" value="ECO:0007669"/>
    <property type="project" value="TreeGrafter"/>
</dbReference>
<dbReference type="EMBL" id="KV936519">
    <property type="protein sequence ID" value="PIO29995.1"/>
    <property type="molecule type" value="Genomic_DNA"/>
</dbReference>
<dbReference type="Proteomes" id="UP000228934">
    <property type="component" value="Unassembled WGS sequence"/>
</dbReference>
<dbReference type="InterPro" id="IPR036179">
    <property type="entry name" value="Ig-like_dom_sf"/>
</dbReference>
<feature type="chain" id="PRO_5014288726" description="Ig-like domain-containing protein" evidence="3">
    <location>
        <begin position="19"/>
        <end position="416"/>
    </location>
</feature>
<dbReference type="InterPro" id="IPR013783">
    <property type="entry name" value="Ig-like_fold"/>
</dbReference>
<proteinExistence type="predicted"/>
<organism evidence="5 6">
    <name type="scientific">Aquarana catesbeiana</name>
    <name type="common">American bullfrog</name>
    <name type="synonym">Rana catesbeiana</name>
    <dbReference type="NCBI Taxonomy" id="8400"/>
    <lineage>
        <taxon>Eukaryota</taxon>
        <taxon>Metazoa</taxon>
        <taxon>Chordata</taxon>
        <taxon>Craniata</taxon>
        <taxon>Vertebrata</taxon>
        <taxon>Euteleostomi</taxon>
        <taxon>Amphibia</taxon>
        <taxon>Batrachia</taxon>
        <taxon>Anura</taxon>
        <taxon>Neobatrachia</taxon>
        <taxon>Ranoidea</taxon>
        <taxon>Ranidae</taxon>
        <taxon>Aquarana</taxon>
    </lineage>
</organism>
<dbReference type="SUPFAM" id="SSF48726">
    <property type="entry name" value="Immunoglobulin"/>
    <property type="match status" value="4"/>
</dbReference>